<keyword evidence="2 5" id="KW-0808">Transferase</keyword>
<evidence type="ECO:0000256" key="2">
    <source>
        <dbReference type="ARBA" id="ARBA00022679"/>
    </source>
</evidence>
<accession>A0A7K0EE00</accession>
<dbReference type="Pfam" id="PF13439">
    <property type="entry name" value="Glyco_transf_4"/>
    <property type="match status" value="1"/>
</dbReference>
<keyword evidence="6" id="KW-1185">Reference proteome</keyword>
<dbReference type="Proteomes" id="UP000441754">
    <property type="component" value="Unassembled WGS sequence"/>
</dbReference>
<evidence type="ECO:0000259" key="4">
    <source>
        <dbReference type="Pfam" id="PF13439"/>
    </source>
</evidence>
<dbReference type="AlphaFoldDB" id="A0A7K0EE00"/>
<dbReference type="Pfam" id="PF00534">
    <property type="entry name" value="Glycos_transf_1"/>
    <property type="match status" value="1"/>
</dbReference>
<dbReference type="GO" id="GO:0016757">
    <property type="term" value="F:glycosyltransferase activity"/>
    <property type="evidence" value="ECO:0007669"/>
    <property type="project" value="UniProtKB-KW"/>
</dbReference>
<comment type="caution">
    <text evidence="5">The sequence shown here is derived from an EMBL/GenBank/DDBJ whole genome shotgun (WGS) entry which is preliminary data.</text>
</comment>
<gene>
    <name evidence="5" type="ORF">GJJ30_00215</name>
</gene>
<evidence type="ECO:0000256" key="1">
    <source>
        <dbReference type="ARBA" id="ARBA00022676"/>
    </source>
</evidence>
<dbReference type="InterPro" id="IPR001296">
    <property type="entry name" value="Glyco_trans_1"/>
</dbReference>
<dbReference type="OrthoDB" id="9810929at2"/>
<evidence type="ECO:0000313" key="5">
    <source>
        <dbReference type="EMBL" id="MRS59696.1"/>
    </source>
</evidence>
<dbReference type="SUPFAM" id="SSF53756">
    <property type="entry name" value="UDP-Glycosyltransferase/glycogen phosphorylase"/>
    <property type="match status" value="1"/>
</dbReference>
<proteinExistence type="predicted"/>
<keyword evidence="1" id="KW-0328">Glycosyltransferase</keyword>
<dbReference type="PANTHER" id="PTHR12526:SF510">
    <property type="entry name" value="D-INOSITOL 3-PHOSPHATE GLYCOSYLTRANSFERASE"/>
    <property type="match status" value="1"/>
</dbReference>
<feature type="domain" description="Glycosyl transferase family 1" evidence="3">
    <location>
        <begin position="217"/>
        <end position="384"/>
    </location>
</feature>
<evidence type="ECO:0000259" key="3">
    <source>
        <dbReference type="Pfam" id="PF00534"/>
    </source>
</evidence>
<sequence length="435" mass="48268">MNQKLALISEHASPLAVVGGVDAGGQNIAVAELAQHLAQLGYEIDLFTRWESTDLPQIVSWKTGIRVIHLPAGPIRSMPKEELLPHMAEFTENFLRFARQENQPYGLIHAHFFMSALVAAEAKKILNIPFVITFHALGKVRRLCQGDSDKFPVERFAIEERVIREADHLVALCPQDRDDLISLYDANPGKITVIPNGFNPNEFYAVGKALARTLLKLDPDAFTILQLGRIVPRKGIDTVVRAVSCLQKKYGTKVQLLVVGGESDLPDPSRTPEVGVLQELAVSEGIADRVVFVGRRDRNLLRYYYSAADVFVTTPWYEPFGITPLEAMACGTPVVGSRVGGIQYTIIDGQTGLLVPPRDPDILAEKLNLLIRFPRLSNSIRSRALRRVHHEFTWLNVAQKTARLYNSLGLPQPVQLGVGKSLPNTRSATFWSRSA</sequence>
<feature type="domain" description="Glycosyltransferase subfamily 4-like N-terminal" evidence="4">
    <location>
        <begin position="24"/>
        <end position="201"/>
    </location>
</feature>
<name>A0A7K0EE00_9BACT</name>
<reference evidence="5 6" key="1">
    <citation type="journal article" date="2018" name="Antonie Van Leeuwenhoek">
        <title>Larkinella terrae sp. nov., isolated from soil on Jeju Island, South Korea.</title>
        <authorList>
            <person name="Ten L.N."/>
            <person name="Jeon J."/>
            <person name="Park S.J."/>
            <person name="Park S."/>
            <person name="Lee S.Y."/>
            <person name="Kim M.K."/>
            <person name="Jung H.Y."/>
        </authorList>
    </citation>
    <scope>NUCLEOTIDE SEQUENCE [LARGE SCALE GENOMIC DNA]</scope>
    <source>
        <strain evidence="5 6">KCTC 52001</strain>
    </source>
</reference>
<dbReference type="PANTHER" id="PTHR12526">
    <property type="entry name" value="GLYCOSYLTRANSFERASE"/>
    <property type="match status" value="1"/>
</dbReference>
<dbReference type="CDD" id="cd03800">
    <property type="entry name" value="GT4_sucrose_synthase"/>
    <property type="match status" value="1"/>
</dbReference>
<dbReference type="RefSeq" id="WP_154171932.1">
    <property type="nucleotide sequence ID" value="NZ_WJXZ01000001.1"/>
</dbReference>
<evidence type="ECO:0000313" key="6">
    <source>
        <dbReference type="Proteomes" id="UP000441754"/>
    </source>
</evidence>
<protein>
    <submittedName>
        <fullName evidence="5">Glycosyltransferase</fullName>
    </submittedName>
</protein>
<dbReference type="EMBL" id="WJXZ01000001">
    <property type="protein sequence ID" value="MRS59696.1"/>
    <property type="molecule type" value="Genomic_DNA"/>
</dbReference>
<organism evidence="5 6">
    <name type="scientific">Larkinella terrae</name>
    <dbReference type="NCBI Taxonomy" id="2025311"/>
    <lineage>
        <taxon>Bacteria</taxon>
        <taxon>Pseudomonadati</taxon>
        <taxon>Bacteroidota</taxon>
        <taxon>Cytophagia</taxon>
        <taxon>Cytophagales</taxon>
        <taxon>Spirosomataceae</taxon>
        <taxon>Larkinella</taxon>
    </lineage>
</organism>
<dbReference type="Gene3D" id="3.40.50.2000">
    <property type="entry name" value="Glycogen Phosphorylase B"/>
    <property type="match status" value="2"/>
</dbReference>
<dbReference type="InterPro" id="IPR028098">
    <property type="entry name" value="Glyco_trans_4-like_N"/>
</dbReference>